<dbReference type="GO" id="GO:0009253">
    <property type="term" value="P:peptidoglycan catabolic process"/>
    <property type="evidence" value="ECO:0007669"/>
    <property type="project" value="InterPro"/>
</dbReference>
<feature type="domain" description="MurNAc-LAA" evidence="2">
    <location>
        <begin position="28"/>
        <end position="236"/>
    </location>
</feature>
<dbReference type="GO" id="GO:0008745">
    <property type="term" value="F:N-acetylmuramoyl-L-alanine amidase activity"/>
    <property type="evidence" value="ECO:0007669"/>
    <property type="project" value="InterPro"/>
</dbReference>
<dbReference type="Proteomes" id="UP000447355">
    <property type="component" value="Unassembled WGS sequence"/>
</dbReference>
<feature type="signal peptide" evidence="1">
    <location>
        <begin position="1"/>
        <end position="21"/>
    </location>
</feature>
<dbReference type="Gene3D" id="3.40.630.40">
    <property type="entry name" value="Zn-dependent exopeptidases"/>
    <property type="match status" value="1"/>
</dbReference>
<evidence type="ECO:0000259" key="2">
    <source>
        <dbReference type="Pfam" id="PF01520"/>
    </source>
</evidence>
<comment type="caution">
    <text evidence="3">The sequence shown here is derived from an EMBL/GenBank/DDBJ whole genome shotgun (WGS) entry which is preliminary data.</text>
</comment>
<sequence>MFVRKICFVLAAILVSSSALPSPAQKLVVIDVTQSKTRPGTTSAYGETEWDFNRVVGADLDAALRARGFATRVVIADANSRAELSIVDRMKQFAGASLVVSVAGDSMPGHYYKYWNASGRRTAYVDRFSGYSVSVSKVAQSEDSLLCGVAIASALRLSGYRSSDHRPELVVVGDHAAAIADADGPVFFDESYSPLKLASVPIVLLEAGVLQNPDDETLLRQVPYRKAMLDKVAAGIVGCLGN</sequence>
<dbReference type="AlphaFoldDB" id="A0A845GGW6"/>
<dbReference type="Pfam" id="PF01520">
    <property type="entry name" value="Amidase_3"/>
    <property type="match status" value="1"/>
</dbReference>
<evidence type="ECO:0000313" key="4">
    <source>
        <dbReference type="Proteomes" id="UP000447355"/>
    </source>
</evidence>
<evidence type="ECO:0000313" key="3">
    <source>
        <dbReference type="EMBL" id="MYM92760.1"/>
    </source>
</evidence>
<proteinExistence type="predicted"/>
<organism evidence="3 4">
    <name type="scientific">Duganella vulcania</name>
    <dbReference type="NCBI Taxonomy" id="2692166"/>
    <lineage>
        <taxon>Bacteria</taxon>
        <taxon>Pseudomonadati</taxon>
        <taxon>Pseudomonadota</taxon>
        <taxon>Betaproteobacteria</taxon>
        <taxon>Burkholderiales</taxon>
        <taxon>Oxalobacteraceae</taxon>
        <taxon>Telluria group</taxon>
        <taxon>Duganella</taxon>
    </lineage>
</organism>
<gene>
    <name evidence="3" type="ORF">GTP90_02660</name>
</gene>
<dbReference type="SUPFAM" id="SSF53187">
    <property type="entry name" value="Zn-dependent exopeptidases"/>
    <property type="match status" value="1"/>
</dbReference>
<keyword evidence="1" id="KW-0732">Signal</keyword>
<reference evidence="3" key="1">
    <citation type="submission" date="2019-12" db="EMBL/GenBank/DDBJ databases">
        <title>Novel species isolated from a subtropical stream in China.</title>
        <authorList>
            <person name="Lu H."/>
        </authorList>
    </citation>
    <scope>NUCLEOTIDE SEQUENCE [LARGE SCALE GENOMIC DNA]</scope>
    <source>
        <strain evidence="3">FT81W</strain>
    </source>
</reference>
<dbReference type="RefSeq" id="WP_161082018.1">
    <property type="nucleotide sequence ID" value="NZ_WWCX01000001.1"/>
</dbReference>
<feature type="chain" id="PRO_5032384404" description="MurNAc-LAA domain-containing protein" evidence="1">
    <location>
        <begin position="22"/>
        <end position="242"/>
    </location>
</feature>
<dbReference type="EMBL" id="WWCX01000001">
    <property type="protein sequence ID" value="MYM92760.1"/>
    <property type="molecule type" value="Genomic_DNA"/>
</dbReference>
<name>A0A845GGW6_9BURK</name>
<protein>
    <recommendedName>
        <fullName evidence="2">MurNAc-LAA domain-containing protein</fullName>
    </recommendedName>
</protein>
<accession>A0A845GGW6</accession>
<dbReference type="InterPro" id="IPR002508">
    <property type="entry name" value="MurNAc-LAA_cat"/>
</dbReference>
<evidence type="ECO:0000256" key="1">
    <source>
        <dbReference type="SAM" id="SignalP"/>
    </source>
</evidence>